<keyword evidence="2" id="KW-0479">Metal-binding</keyword>
<evidence type="ECO:0000256" key="5">
    <source>
        <dbReference type="ARBA" id="ARBA00023242"/>
    </source>
</evidence>
<keyword evidence="4" id="KW-0862">Zinc</keyword>
<proteinExistence type="predicted"/>
<dbReference type="Proteomes" id="UP000789405">
    <property type="component" value="Unassembled WGS sequence"/>
</dbReference>
<comment type="caution">
    <text evidence="6">The sequence shown here is derived from an EMBL/GenBank/DDBJ whole genome shotgun (WGS) entry which is preliminary data.</text>
</comment>
<evidence type="ECO:0000313" key="7">
    <source>
        <dbReference type="Proteomes" id="UP000789405"/>
    </source>
</evidence>
<dbReference type="EMBL" id="CAJVPY010018892">
    <property type="protein sequence ID" value="CAG8769115.1"/>
    <property type="molecule type" value="Genomic_DNA"/>
</dbReference>
<reference evidence="6" key="1">
    <citation type="submission" date="2021-06" db="EMBL/GenBank/DDBJ databases">
        <authorList>
            <person name="Kallberg Y."/>
            <person name="Tangrot J."/>
            <person name="Rosling A."/>
        </authorList>
    </citation>
    <scope>NUCLEOTIDE SEQUENCE</scope>
    <source>
        <strain evidence="6">MA453B</strain>
    </source>
</reference>
<evidence type="ECO:0000256" key="1">
    <source>
        <dbReference type="ARBA" id="ARBA00004123"/>
    </source>
</evidence>
<feature type="non-terminal residue" evidence="6">
    <location>
        <position position="1"/>
    </location>
</feature>
<accession>A0A9N9NX94</accession>
<dbReference type="PANTHER" id="PTHR46481:SF10">
    <property type="entry name" value="ZINC FINGER BED DOMAIN-CONTAINING PROTEIN 39"/>
    <property type="match status" value="1"/>
</dbReference>
<dbReference type="OrthoDB" id="2432695at2759"/>
<dbReference type="AlphaFoldDB" id="A0A9N9NX94"/>
<organism evidence="6 7">
    <name type="scientific">Dentiscutata erythropus</name>
    <dbReference type="NCBI Taxonomy" id="1348616"/>
    <lineage>
        <taxon>Eukaryota</taxon>
        <taxon>Fungi</taxon>
        <taxon>Fungi incertae sedis</taxon>
        <taxon>Mucoromycota</taxon>
        <taxon>Glomeromycotina</taxon>
        <taxon>Glomeromycetes</taxon>
        <taxon>Diversisporales</taxon>
        <taxon>Gigasporaceae</taxon>
        <taxon>Dentiscutata</taxon>
    </lineage>
</organism>
<dbReference type="PANTHER" id="PTHR46481">
    <property type="entry name" value="ZINC FINGER BED DOMAIN-CONTAINING PROTEIN 4"/>
    <property type="match status" value="1"/>
</dbReference>
<keyword evidence="3" id="KW-0863">Zinc-finger</keyword>
<dbReference type="GO" id="GO:0008270">
    <property type="term" value="F:zinc ion binding"/>
    <property type="evidence" value="ECO:0007669"/>
    <property type="project" value="UniProtKB-KW"/>
</dbReference>
<evidence type="ECO:0000313" key="6">
    <source>
        <dbReference type="EMBL" id="CAG8769115.1"/>
    </source>
</evidence>
<evidence type="ECO:0000256" key="2">
    <source>
        <dbReference type="ARBA" id="ARBA00022723"/>
    </source>
</evidence>
<keyword evidence="7" id="KW-1185">Reference proteome</keyword>
<name>A0A9N9NX94_9GLOM</name>
<comment type="subcellular location">
    <subcellularLocation>
        <location evidence="1">Nucleus</location>
    </subcellularLocation>
</comment>
<evidence type="ECO:0000256" key="4">
    <source>
        <dbReference type="ARBA" id="ARBA00022833"/>
    </source>
</evidence>
<dbReference type="GO" id="GO:0005634">
    <property type="term" value="C:nucleus"/>
    <property type="evidence" value="ECO:0007669"/>
    <property type="project" value="UniProtKB-SubCell"/>
</dbReference>
<evidence type="ECO:0000256" key="3">
    <source>
        <dbReference type="ARBA" id="ARBA00022771"/>
    </source>
</evidence>
<protein>
    <submittedName>
        <fullName evidence="6">28202_t:CDS:1</fullName>
    </submittedName>
</protein>
<gene>
    <name evidence="6" type="ORF">DERYTH_LOCUS18516</name>
</gene>
<keyword evidence="5" id="KW-0539">Nucleus</keyword>
<sequence>LLFKILDTNIQDIDVANINIPDINIQDINIQDINIQDINVQDINVQDIFNRLIRSTFIYTESNLETLSTCSLQVDHKISQDCKYCIAKYTSSTSTRTLKEHIIKSLQPFSVTEEELFIEMPNKFNPHYKVPSHHYISLYITRTFLNHQANLSKDLQKISGMVALTTDMWAFTNNYFFLGVTIYWIDSN</sequence>
<dbReference type="InterPro" id="IPR052035">
    <property type="entry name" value="ZnF_BED_domain_contain"/>
</dbReference>